<gene>
    <name evidence="1" type="ORF">BASA50_004605</name>
</gene>
<accession>A0ABQ8FI44</accession>
<evidence type="ECO:0000313" key="1">
    <source>
        <dbReference type="EMBL" id="KAH6597254.1"/>
    </source>
</evidence>
<dbReference type="SUPFAM" id="SSF51206">
    <property type="entry name" value="cAMP-binding domain-like"/>
    <property type="match status" value="1"/>
</dbReference>
<dbReference type="Gene3D" id="2.60.120.10">
    <property type="entry name" value="Jelly Rolls"/>
    <property type="match status" value="1"/>
</dbReference>
<organism evidence="1 2">
    <name type="scientific">Batrachochytrium salamandrivorans</name>
    <dbReference type="NCBI Taxonomy" id="1357716"/>
    <lineage>
        <taxon>Eukaryota</taxon>
        <taxon>Fungi</taxon>
        <taxon>Fungi incertae sedis</taxon>
        <taxon>Chytridiomycota</taxon>
        <taxon>Chytridiomycota incertae sedis</taxon>
        <taxon>Chytridiomycetes</taxon>
        <taxon>Rhizophydiales</taxon>
        <taxon>Rhizophydiales incertae sedis</taxon>
        <taxon>Batrachochytrium</taxon>
    </lineage>
</organism>
<dbReference type="InterPro" id="IPR018490">
    <property type="entry name" value="cNMP-bd_dom_sf"/>
</dbReference>
<dbReference type="EMBL" id="JAFCIX010000152">
    <property type="protein sequence ID" value="KAH6597254.1"/>
    <property type="molecule type" value="Genomic_DNA"/>
</dbReference>
<keyword evidence="2" id="KW-1185">Reference proteome</keyword>
<reference evidence="1 2" key="1">
    <citation type="submission" date="2021-02" db="EMBL/GenBank/DDBJ databases">
        <title>Variation within the Batrachochytrium salamandrivorans European outbreak.</title>
        <authorList>
            <person name="Kelly M."/>
            <person name="Pasmans F."/>
            <person name="Shea T.P."/>
            <person name="Munoz J.F."/>
            <person name="Carranza S."/>
            <person name="Cuomo C.A."/>
            <person name="Martel A."/>
        </authorList>
    </citation>
    <scope>NUCLEOTIDE SEQUENCE [LARGE SCALE GENOMIC DNA]</scope>
    <source>
        <strain evidence="1 2">AMFP18/2</strain>
    </source>
</reference>
<name>A0ABQ8FI44_9FUNG</name>
<dbReference type="Proteomes" id="UP001648503">
    <property type="component" value="Unassembled WGS sequence"/>
</dbReference>
<sequence>MLFQNTIEDYIEYAKKASAELIGRASQIAATPPFDRYSHIIDRLLPHVQFSSYEPQQTIIVENELNPLLMWVMSGSCRCTKHVPFIKKLTSGTNYGGQLFPYDPALPLEPDNEIVNQLLSISTLSVGDNYPSLPNLPMPTDPRTLIQKFDRNHYLCVLYDQDIAVNSVNLVANTNTEVMFIARNEFVKVAEADLLEYLLESHDGLMSIPLLKLQEAFLQGKQWDSYKKKIKAEYGGMAKPTRNK</sequence>
<evidence type="ECO:0000313" key="2">
    <source>
        <dbReference type="Proteomes" id="UP001648503"/>
    </source>
</evidence>
<proteinExistence type="predicted"/>
<dbReference type="InterPro" id="IPR014710">
    <property type="entry name" value="RmlC-like_jellyroll"/>
</dbReference>
<protein>
    <submittedName>
        <fullName evidence="1">Uncharacterized protein</fullName>
    </submittedName>
</protein>
<comment type="caution">
    <text evidence="1">The sequence shown here is derived from an EMBL/GenBank/DDBJ whole genome shotgun (WGS) entry which is preliminary data.</text>
</comment>